<feature type="compositionally biased region" description="Basic and acidic residues" evidence="1">
    <location>
        <begin position="46"/>
        <end position="76"/>
    </location>
</feature>
<organism evidence="2 3">
    <name type="scientific">Zea mays</name>
    <name type="common">Maize</name>
    <dbReference type="NCBI Taxonomy" id="4577"/>
    <lineage>
        <taxon>Eukaryota</taxon>
        <taxon>Viridiplantae</taxon>
        <taxon>Streptophyta</taxon>
        <taxon>Embryophyta</taxon>
        <taxon>Tracheophyta</taxon>
        <taxon>Spermatophyta</taxon>
        <taxon>Magnoliopsida</taxon>
        <taxon>Liliopsida</taxon>
        <taxon>Poales</taxon>
        <taxon>Poaceae</taxon>
        <taxon>PACMAD clade</taxon>
        <taxon>Panicoideae</taxon>
        <taxon>Andropogonodae</taxon>
        <taxon>Andropogoneae</taxon>
        <taxon>Tripsacinae</taxon>
        <taxon>Zea</taxon>
    </lineage>
</organism>
<dbReference type="AlphaFoldDB" id="A0A3L6D6I4"/>
<gene>
    <name evidence="2" type="ORF">Zm00014a_036746</name>
</gene>
<proteinExistence type="predicted"/>
<sequence length="561" mass="62476">MSSALFPFWLGLKDVAVPSKFRYAAQGKIPVPLPHVMARAHPGMRPHAEATSEMNGRRERREQLPHGTETDADRPSDWSATTSPPPPSTPRLGLHGDLVLATAEINSSQVESHRALSDTCTQAVFKTFSTIPRVKSLAWGYCSDAFDDSSFNEILVVSSDASITVHAFCHSRKSTLTVNSMSDAKELHGEWKEWRPTECSVLEDVFFNNAELIWMPLRSSMSIVTNLDEGNIHVENFVGRMFKRLVLASYSYLLAVVDEVGVVYVFYADDILNFKANVHENFDLPVMNQFADCFSIWEAAGHEIGSLSFCANQSIQQGSLSLAKLVPEFSGKSDDIVRPRERRKYRCDENEVDSWPSGFVTAGQMKVGAGYRRTNSFCFFRRIILPPCRSQQDVISLSPLGLTRIFKGSIADGNEHVKIFHSELLMYSSFLGKGDIDIGFMDEMLPFKKDSTFVGDSVVCSCQGYLYLITQYGLSVVLPPVSISSFSSQCDAIKFWQMGPAAGSTCNALNLLSVDKSDTSWKTWQIEVLDRALLYEGPALADRLCWENGWDLKSLGYVGCN</sequence>
<dbReference type="InterPro" id="IPR028103">
    <property type="entry name" value="Spatacsin"/>
</dbReference>
<dbReference type="ExpressionAtlas" id="A0A3L6D6I4">
    <property type="expression patterns" value="baseline and differential"/>
</dbReference>
<evidence type="ECO:0000313" key="2">
    <source>
        <dbReference type="EMBL" id="PWZ03978.1"/>
    </source>
</evidence>
<comment type="caution">
    <text evidence="2">The sequence shown here is derived from an EMBL/GenBank/DDBJ whole genome shotgun (WGS) entry which is preliminary data.</text>
</comment>
<evidence type="ECO:0000256" key="1">
    <source>
        <dbReference type="SAM" id="MobiDB-lite"/>
    </source>
</evidence>
<accession>A0A3L6D6I4</accession>
<dbReference type="PANTHER" id="PTHR13650">
    <property type="entry name" value="SPATACSIN"/>
    <property type="match status" value="1"/>
</dbReference>
<evidence type="ECO:0000313" key="3">
    <source>
        <dbReference type="Proteomes" id="UP000251960"/>
    </source>
</evidence>
<name>A0A3L6D6I4_MAIZE</name>
<dbReference type="Proteomes" id="UP000251960">
    <property type="component" value="Unassembled WGS sequence"/>
</dbReference>
<dbReference type="EMBL" id="NCVQ01001389">
    <property type="protein sequence ID" value="PWZ03978.1"/>
    <property type="molecule type" value="Genomic_DNA"/>
</dbReference>
<reference evidence="2 3" key="1">
    <citation type="journal article" date="2018" name="Nat. Genet.">
        <title>Extensive intraspecific gene order and gene structural variations between Mo17 and other maize genomes.</title>
        <authorList>
            <person name="Sun S."/>
            <person name="Zhou Y."/>
            <person name="Chen J."/>
            <person name="Shi J."/>
            <person name="Zhao H."/>
            <person name="Zhao H."/>
            <person name="Song W."/>
            <person name="Zhang M."/>
            <person name="Cui Y."/>
            <person name="Dong X."/>
            <person name="Liu H."/>
            <person name="Ma X."/>
            <person name="Jiao Y."/>
            <person name="Wang B."/>
            <person name="Wei X."/>
            <person name="Stein J.C."/>
            <person name="Glaubitz J.C."/>
            <person name="Lu F."/>
            <person name="Yu G."/>
            <person name="Liang C."/>
            <person name="Fengler K."/>
            <person name="Li B."/>
            <person name="Rafalski A."/>
            <person name="Schnable P.S."/>
            <person name="Ware D.H."/>
            <person name="Buckler E.S."/>
            <person name="Lai J."/>
        </authorList>
    </citation>
    <scope>NUCLEOTIDE SEQUENCE [LARGE SCALE GENOMIC DNA]</scope>
    <source>
        <strain evidence="3">cv. Missouri 17</strain>
        <tissue evidence="2">Seedling</tissue>
    </source>
</reference>
<protein>
    <submittedName>
        <fullName evidence="2">Uncharacterized protein</fullName>
    </submittedName>
</protein>
<feature type="region of interest" description="Disordered" evidence="1">
    <location>
        <begin position="45"/>
        <end position="94"/>
    </location>
</feature>
<dbReference type="PANTHER" id="PTHR13650:SF0">
    <property type="entry name" value="SPATACSIN"/>
    <property type="match status" value="1"/>
</dbReference>